<comment type="caution">
    <text evidence="2">The sequence shown here is derived from an EMBL/GenBank/DDBJ whole genome shotgun (WGS) entry which is preliminary data.</text>
</comment>
<feature type="signal peptide" evidence="1">
    <location>
        <begin position="1"/>
        <end position="19"/>
    </location>
</feature>
<accession>A0A7W8G031</accession>
<dbReference type="InterPro" id="IPR037107">
    <property type="entry name" value="Put_OMP_sf"/>
</dbReference>
<dbReference type="EMBL" id="JACHHP010000004">
    <property type="protein sequence ID" value="MBB5209077.1"/>
    <property type="molecule type" value="Genomic_DNA"/>
</dbReference>
<evidence type="ECO:0000313" key="3">
    <source>
        <dbReference type="Proteomes" id="UP000521199"/>
    </source>
</evidence>
<gene>
    <name evidence="2" type="ORF">HNQ52_002627</name>
</gene>
<dbReference type="Pfam" id="PF09982">
    <property type="entry name" value="LpxR"/>
    <property type="match status" value="1"/>
</dbReference>
<keyword evidence="3" id="KW-1185">Reference proteome</keyword>
<sequence>MFRPVSCLALLAATAAVQGADLPADIGTTGQSIDAYTCDKIGVLEKYPPVVNFYLENDLFSDQDQGYTNGVRLSFVSPNLVDYTSDPCLPRAGRWLNGFLGRLSPAEHDQQNMVFTIGHAMYTPVDYTRSDLIEDDRPYAGWLYLGAAYNARIGDHLRTTELNLGIVGPSAMAEEAQDLIHHLRGYPRFSGWDNQLRDEIGIKLVHERKRRWPERDPEYMSERWQWDAISHYGGSIGNVATYANVGAEFRFGYSLPDDFGTSSARPGGDNNAPDGSGQRWHTKMGAHVFVSFDGRLVARDIFLDGNTFKDSHSVDKKYLVADAALGVAMNVGDLKVAFARYFRTREFDGQADRPSFGSFTVSGAF</sequence>
<name>A0A7W8G031_9GAMM</name>
<dbReference type="Proteomes" id="UP000521199">
    <property type="component" value="Unassembled WGS sequence"/>
</dbReference>
<evidence type="ECO:0008006" key="4">
    <source>
        <dbReference type="Google" id="ProtNLM"/>
    </source>
</evidence>
<proteinExistence type="predicted"/>
<dbReference type="InterPro" id="IPR018707">
    <property type="entry name" value="LpxR"/>
</dbReference>
<feature type="chain" id="PRO_5030618657" description="Lipid A deacylase LpxR family protein" evidence="1">
    <location>
        <begin position="20"/>
        <end position="365"/>
    </location>
</feature>
<organism evidence="2 3">
    <name type="scientific">Chiayiivirga flava</name>
    <dbReference type="NCBI Taxonomy" id="659595"/>
    <lineage>
        <taxon>Bacteria</taxon>
        <taxon>Pseudomonadati</taxon>
        <taxon>Pseudomonadota</taxon>
        <taxon>Gammaproteobacteria</taxon>
        <taxon>Lysobacterales</taxon>
        <taxon>Lysobacteraceae</taxon>
        <taxon>Chiayiivirga</taxon>
    </lineage>
</organism>
<reference evidence="2 3" key="1">
    <citation type="submission" date="2020-08" db="EMBL/GenBank/DDBJ databases">
        <title>Genomic Encyclopedia of Type Strains, Phase IV (KMG-IV): sequencing the most valuable type-strain genomes for metagenomic binning, comparative biology and taxonomic classification.</title>
        <authorList>
            <person name="Goeker M."/>
        </authorList>
    </citation>
    <scope>NUCLEOTIDE SEQUENCE [LARGE SCALE GENOMIC DNA]</scope>
    <source>
        <strain evidence="2 3">DSM 24163</strain>
    </source>
</reference>
<evidence type="ECO:0000313" key="2">
    <source>
        <dbReference type="EMBL" id="MBB5209077.1"/>
    </source>
</evidence>
<dbReference type="Gene3D" id="2.40.128.140">
    <property type="entry name" value="Outer membrane protein"/>
    <property type="match status" value="1"/>
</dbReference>
<protein>
    <recommendedName>
        <fullName evidence="4">Lipid A deacylase LpxR family protein</fullName>
    </recommendedName>
</protein>
<dbReference type="RefSeq" id="WP_221282068.1">
    <property type="nucleotide sequence ID" value="NZ_JACHHP010000004.1"/>
</dbReference>
<dbReference type="AlphaFoldDB" id="A0A7W8G031"/>
<evidence type="ECO:0000256" key="1">
    <source>
        <dbReference type="SAM" id="SignalP"/>
    </source>
</evidence>
<keyword evidence="1" id="KW-0732">Signal</keyword>